<evidence type="ECO:0000256" key="1">
    <source>
        <dbReference type="SAM" id="MobiDB-lite"/>
    </source>
</evidence>
<gene>
    <name evidence="2" type="ORF">D6D01_00355</name>
</gene>
<dbReference type="PRINTS" id="PR01217">
    <property type="entry name" value="PRICHEXTENSN"/>
</dbReference>
<feature type="region of interest" description="Disordered" evidence="1">
    <location>
        <begin position="102"/>
        <end position="127"/>
    </location>
</feature>
<dbReference type="AlphaFoldDB" id="A0A4S9M278"/>
<evidence type="ECO:0000313" key="2">
    <source>
        <dbReference type="EMBL" id="THY36488.1"/>
    </source>
</evidence>
<organism evidence="2 3">
    <name type="scientific">Aureobasidium pullulans</name>
    <name type="common">Black yeast</name>
    <name type="synonym">Pullularia pullulans</name>
    <dbReference type="NCBI Taxonomy" id="5580"/>
    <lineage>
        <taxon>Eukaryota</taxon>
        <taxon>Fungi</taxon>
        <taxon>Dikarya</taxon>
        <taxon>Ascomycota</taxon>
        <taxon>Pezizomycotina</taxon>
        <taxon>Dothideomycetes</taxon>
        <taxon>Dothideomycetidae</taxon>
        <taxon>Dothideales</taxon>
        <taxon>Saccotheciaceae</taxon>
        <taxon>Aureobasidium</taxon>
    </lineage>
</organism>
<protein>
    <submittedName>
        <fullName evidence="2">Uncharacterized protein</fullName>
    </submittedName>
</protein>
<sequence length="374" mass="39799">MLLVSRPPSLQPHYHHQVGFFTPSFYSSSSSPSFVFCCRNVINTIIVMDNPPEPMPKVSIDPLPPSPDSPKPSSPPPAEQIVVTSHEGSVVAVPAAEPTLEKAVTPPASDSKPPSPPPAPPLVVVAPEPVPPPTSPVIPPPTSPVIPPTPIIQQVEPIPAQVSAVQVPPSPTTTIIETTKEETPIPEVPPAPTTVVGTAKETSAPPSRDAPPTVVIEAVRQDSPPPASPVVVVTSSSSATPAPIVPLLVTQTFPAPTIQRSDTATYEPLRSTDRVPVLISTRSAPEIAQPGTNETHEIQARPSQMSMRSAPPDVIVRRDTHVVVLNPVDDTQEPRHWRDKVRKFFVTKLGGAHILRFFLGKQASNVTSAVISRY</sequence>
<proteinExistence type="predicted"/>
<feature type="compositionally biased region" description="Pro residues" evidence="1">
    <location>
        <begin position="62"/>
        <end position="78"/>
    </location>
</feature>
<dbReference type="Proteomes" id="UP000306584">
    <property type="component" value="Unassembled WGS sequence"/>
</dbReference>
<reference evidence="2 3" key="1">
    <citation type="submission" date="2018-10" db="EMBL/GenBank/DDBJ databases">
        <title>Fifty Aureobasidium pullulans genomes reveal a recombining polyextremotolerant generalist.</title>
        <authorList>
            <person name="Gostincar C."/>
            <person name="Turk M."/>
            <person name="Zajc J."/>
            <person name="Gunde-Cimerman N."/>
        </authorList>
    </citation>
    <scope>NUCLEOTIDE SEQUENCE [LARGE SCALE GENOMIC DNA]</scope>
    <source>
        <strain evidence="2 3">EXF-6604</strain>
    </source>
</reference>
<feature type="region of interest" description="Disordered" evidence="1">
    <location>
        <begin position="288"/>
        <end position="308"/>
    </location>
</feature>
<feature type="region of interest" description="Disordered" evidence="1">
    <location>
        <begin position="56"/>
        <end position="80"/>
    </location>
</feature>
<evidence type="ECO:0000313" key="3">
    <source>
        <dbReference type="Proteomes" id="UP000306584"/>
    </source>
</evidence>
<name>A0A4S9M278_AURPU</name>
<accession>A0A4S9M278</accession>
<dbReference type="EMBL" id="QZBD01000005">
    <property type="protein sequence ID" value="THY36488.1"/>
    <property type="molecule type" value="Genomic_DNA"/>
</dbReference>
<comment type="caution">
    <text evidence="2">The sequence shown here is derived from an EMBL/GenBank/DDBJ whole genome shotgun (WGS) entry which is preliminary data.</text>
</comment>
<feature type="region of interest" description="Disordered" evidence="1">
    <location>
        <begin position="180"/>
        <end position="211"/>
    </location>
</feature>